<feature type="chain" id="PRO_5012458830" description="TonB C-terminal domain-containing protein" evidence="1">
    <location>
        <begin position="20"/>
        <end position="147"/>
    </location>
</feature>
<name>A0A1S7PJL9_9HYPH</name>
<keyword evidence="1" id="KW-0732">Signal</keyword>
<evidence type="ECO:0000256" key="1">
    <source>
        <dbReference type="SAM" id="SignalP"/>
    </source>
</evidence>
<reference evidence="2 3" key="1">
    <citation type="submission" date="2016-01" db="EMBL/GenBank/DDBJ databases">
        <authorList>
            <person name="Oliw E.H."/>
        </authorList>
    </citation>
    <scope>NUCLEOTIDE SEQUENCE [LARGE SCALE GENOMIC DNA]</scope>
    <source>
        <strain evidence="2 3">Zutra 3-1</strain>
    </source>
</reference>
<protein>
    <recommendedName>
        <fullName evidence="4">TonB C-terminal domain-containing protein</fullName>
    </recommendedName>
</protein>
<proteinExistence type="predicted"/>
<organism evidence="2 3">
    <name type="scientific">Agrobacterium deltaense Zutra 3/1</name>
    <dbReference type="NCBI Taxonomy" id="1183427"/>
    <lineage>
        <taxon>Bacteria</taxon>
        <taxon>Pseudomonadati</taxon>
        <taxon>Pseudomonadota</taxon>
        <taxon>Alphaproteobacteria</taxon>
        <taxon>Hyphomicrobiales</taxon>
        <taxon>Rhizobiaceae</taxon>
        <taxon>Rhizobium/Agrobacterium group</taxon>
        <taxon>Agrobacterium</taxon>
    </lineage>
</organism>
<dbReference type="RefSeq" id="WP_080817146.1">
    <property type="nucleotide sequence ID" value="NZ_LT009748.1"/>
</dbReference>
<evidence type="ECO:0000313" key="3">
    <source>
        <dbReference type="Proteomes" id="UP000191987"/>
    </source>
</evidence>
<feature type="signal peptide" evidence="1">
    <location>
        <begin position="1"/>
        <end position="19"/>
    </location>
</feature>
<evidence type="ECO:0000313" key="2">
    <source>
        <dbReference type="EMBL" id="CUX22440.1"/>
    </source>
</evidence>
<gene>
    <name evidence="2" type="ORF">AGR7C_Cc160064</name>
</gene>
<dbReference type="EMBL" id="FBWG01000008">
    <property type="protein sequence ID" value="CUX22440.1"/>
    <property type="molecule type" value="Genomic_DNA"/>
</dbReference>
<dbReference type="AlphaFoldDB" id="A0A1S7PJL9"/>
<sequence length="147" mass="16503">MRWIAALLLMLTPAANVTAAEQRPNPQAAWRGEISRALTGVTGRPELKVVRTNKKQVLVVTFRVDPAGKMQAVQVKNIRDSTYQTRTAVKRAFSEIRFPSPPAGDQPNKFTVPIVIEPELTREEMIEQLESKSKALADLAEKLRRQK</sequence>
<evidence type="ECO:0008006" key="4">
    <source>
        <dbReference type="Google" id="ProtNLM"/>
    </source>
</evidence>
<accession>A0A1S7PJL9</accession>
<dbReference type="Gene3D" id="3.30.1150.10">
    <property type="match status" value="1"/>
</dbReference>
<dbReference type="Proteomes" id="UP000191987">
    <property type="component" value="Unassembled WGS sequence"/>
</dbReference>